<keyword evidence="15" id="KW-1185">Reference proteome</keyword>
<comment type="subcellular location">
    <subcellularLocation>
        <location evidence="1">Cell membrane</location>
        <topology evidence="1">Multi-pass membrane protein</topology>
    </subcellularLocation>
</comment>
<dbReference type="Gene3D" id="2.40.10.220">
    <property type="entry name" value="predicted glycosyltransferase like domains"/>
    <property type="match status" value="1"/>
</dbReference>
<dbReference type="GO" id="GO:0005886">
    <property type="term" value="C:plasma membrane"/>
    <property type="evidence" value="ECO:0007669"/>
    <property type="project" value="UniProtKB-SubCell"/>
</dbReference>
<feature type="transmembrane region" description="Helical" evidence="11">
    <location>
        <begin position="346"/>
        <end position="365"/>
    </location>
</feature>
<dbReference type="PROSITE" id="PS50111">
    <property type="entry name" value="CHEMOTAXIS_TRANSDUC_2"/>
    <property type="match status" value="1"/>
</dbReference>
<feature type="domain" description="HAMP" evidence="13">
    <location>
        <begin position="366"/>
        <end position="419"/>
    </location>
</feature>
<evidence type="ECO:0000313" key="15">
    <source>
        <dbReference type="Proteomes" id="UP000241808"/>
    </source>
</evidence>
<dbReference type="InterPro" id="IPR033479">
    <property type="entry name" value="dCache_1"/>
</dbReference>
<keyword evidence="2" id="KW-1003">Cell membrane</keyword>
<keyword evidence="5 11" id="KW-1133">Transmembrane helix</keyword>
<dbReference type="Proteomes" id="UP000241808">
    <property type="component" value="Unassembled WGS sequence"/>
</dbReference>
<feature type="region of interest" description="Disordered" evidence="10">
    <location>
        <begin position="106"/>
        <end position="126"/>
    </location>
</feature>
<dbReference type="PANTHER" id="PTHR32089:SF112">
    <property type="entry name" value="LYSOZYME-LIKE PROTEIN-RELATED"/>
    <property type="match status" value="1"/>
</dbReference>
<evidence type="ECO:0000256" key="4">
    <source>
        <dbReference type="ARBA" id="ARBA00022692"/>
    </source>
</evidence>
<dbReference type="Gene3D" id="3.30.450.20">
    <property type="entry name" value="PAS domain"/>
    <property type="match status" value="1"/>
</dbReference>
<dbReference type="InterPro" id="IPR004089">
    <property type="entry name" value="MCPsignal_dom"/>
</dbReference>
<evidence type="ECO:0000256" key="5">
    <source>
        <dbReference type="ARBA" id="ARBA00022989"/>
    </source>
</evidence>
<dbReference type="GO" id="GO:0035438">
    <property type="term" value="F:cyclic-di-GMP binding"/>
    <property type="evidence" value="ECO:0007669"/>
    <property type="project" value="InterPro"/>
</dbReference>
<evidence type="ECO:0000256" key="9">
    <source>
        <dbReference type="PROSITE-ProRule" id="PRU00284"/>
    </source>
</evidence>
<proteinExistence type="inferred from homology"/>
<dbReference type="SUPFAM" id="SSF58104">
    <property type="entry name" value="Methyl-accepting chemotaxis protein (MCP) signaling domain"/>
    <property type="match status" value="1"/>
</dbReference>
<evidence type="ECO:0000256" key="1">
    <source>
        <dbReference type="ARBA" id="ARBA00004651"/>
    </source>
</evidence>
<dbReference type="SUPFAM" id="SSF141371">
    <property type="entry name" value="PilZ domain-like"/>
    <property type="match status" value="1"/>
</dbReference>
<dbReference type="InterPro" id="IPR003660">
    <property type="entry name" value="HAMP_dom"/>
</dbReference>
<dbReference type="SMART" id="SM00283">
    <property type="entry name" value="MA"/>
    <property type="match status" value="1"/>
</dbReference>
<keyword evidence="4 11" id="KW-0812">Transmembrane</keyword>
<accession>A0A2T4ZEP2</accession>
<evidence type="ECO:0000256" key="2">
    <source>
        <dbReference type="ARBA" id="ARBA00022475"/>
    </source>
</evidence>
<comment type="similarity">
    <text evidence="8">Belongs to the methyl-accepting chemotaxis (MCP) protein family.</text>
</comment>
<keyword evidence="3" id="KW-0145">Chemotaxis</keyword>
<dbReference type="AlphaFoldDB" id="A0A2T4ZEP2"/>
<dbReference type="Pfam" id="PF07238">
    <property type="entry name" value="PilZ"/>
    <property type="match status" value="1"/>
</dbReference>
<keyword evidence="7 9" id="KW-0807">Transducer</keyword>
<dbReference type="Gene3D" id="1.10.8.500">
    <property type="entry name" value="HAMP domain in histidine kinase"/>
    <property type="match status" value="1"/>
</dbReference>
<name>A0A2T4ZEP2_9HYPH</name>
<keyword evidence="6 11" id="KW-0472">Membrane</keyword>
<organism evidence="14 15">
    <name type="scientific">Phreatobacter oligotrophus</name>
    <dbReference type="NCBI Taxonomy" id="1122261"/>
    <lineage>
        <taxon>Bacteria</taxon>
        <taxon>Pseudomonadati</taxon>
        <taxon>Pseudomonadota</taxon>
        <taxon>Alphaproteobacteria</taxon>
        <taxon>Hyphomicrobiales</taxon>
        <taxon>Phreatobacteraceae</taxon>
        <taxon>Phreatobacter</taxon>
    </lineage>
</organism>
<comment type="caution">
    <text evidence="14">The sequence shown here is derived from an EMBL/GenBank/DDBJ whole genome shotgun (WGS) entry which is preliminary data.</text>
</comment>
<evidence type="ECO:0000259" key="12">
    <source>
        <dbReference type="PROSITE" id="PS50111"/>
    </source>
</evidence>
<reference evidence="14 15" key="1">
    <citation type="submission" date="2018-04" db="EMBL/GenBank/DDBJ databases">
        <title>Genomic Encyclopedia of Archaeal and Bacterial Type Strains, Phase II (KMG-II): from individual species to whole genera.</title>
        <authorList>
            <person name="Goeker M."/>
        </authorList>
    </citation>
    <scope>NUCLEOTIDE SEQUENCE [LARGE SCALE GENOMIC DNA]</scope>
    <source>
        <strain evidence="14 15">DSM 25521</strain>
    </source>
</reference>
<evidence type="ECO:0000256" key="7">
    <source>
        <dbReference type="ARBA" id="ARBA00023224"/>
    </source>
</evidence>
<gene>
    <name evidence="14" type="ORF">C8P69_103297</name>
</gene>
<dbReference type="Pfam" id="PF02743">
    <property type="entry name" value="dCache_1"/>
    <property type="match status" value="1"/>
</dbReference>
<dbReference type="EMBL" id="PZZL01000003">
    <property type="protein sequence ID" value="PTM60367.1"/>
    <property type="molecule type" value="Genomic_DNA"/>
</dbReference>
<dbReference type="OrthoDB" id="354287at2"/>
<dbReference type="Pfam" id="PF00015">
    <property type="entry name" value="MCPsignal"/>
    <property type="match status" value="1"/>
</dbReference>
<protein>
    <submittedName>
        <fullName evidence="14">Methyl-accepting chemotaxis protein</fullName>
    </submittedName>
</protein>
<feature type="compositionally biased region" description="Basic and acidic residues" evidence="10">
    <location>
        <begin position="106"/>
        <end position="118"/>
    </location>
</feature>
<dbReference type="PROSITE" id="PS50885">
    <property type="entry name" value="HAMP"/>
    <property type="match status" value="1"/>
</dbReference>
<sequence length="810" mass="85762">MSLSRLRLSIKIPALVVGAAMTTAAVLGVSSYWAARSNALTMIQESLSAVATERQKALESYFSAIREDTLLIASSDMARDALVSFSAGYRELGPSAEERLQRLYIDDNPHPTGKKDELQTSPDGSVYSRHHARLHPWFNRLQRERGYYDVFVFDTAGNLVYTVFKERDFATNLVSGQWRDTDLGVAFRQGLAAAPGTVHLTDFRAYAPSEDAPAAFISTPIVDAAGKTIGVFAFQMPVDRINAVMTATHGLGATGDAIIVGGDGLMRSNSRFTATGQTDILKTQVRSGVIDTALRGNPAIGETAYREAASLVAARPFAFGDLRWSVTALQSEDEALAPVYALRRNLIIIGLLVLLAVGLLGYLVAQALTRPIVALVADMGDLARGRHDIKLAGMDRGDEIGLMSRAVGVFRDSAIKRERLEAQQRRQRERDVARRANMEMLVEQFRGEVSGVIHNLSDGTTSMRSAATVLSRVASTTLDQATQARSATTESNTNAQTIASASEQLGASIREIAGQAHKASAIVNEVRQQALSSNQDVATLAEGAKSIGRVVELIRSIADQTNLLALNATIEAARAGEAGRGFAVVASEVKSLATQTARATDEIAAQIFAIQSSTDTAVSSIGAIAQRIDDISSLNAAIAAAIEQQDAATREIAANVARAADGSRVVSSNVEGVATSASDTTSEASRVMNTAKVLGEASEALATSVSAFLDGVGADLDERRRSGRTTLCEPGTLEVDGREIAVEVVDISSEGARTDQPLSLPIGTRVRLRIANVEVAGRVAWSGETGTGLEFDAPLAVLPPAVEGALAQAA</sequence>
<dbReference type="RefSeq" id="WP_108176110.1">
    <property type="nucleotide sequence ID" value="NZ_PZZL01000003.1"/>
</dbReference>
<evidence type="ECO:0000259" key="13">
    <source>
        <dbReference type="PROSITE" id="PS50885"/>
    </source>
</evidence>
<dbReference type="GO" id="GO:0007165">
    <property type="term" value="P:signal transduction"/>
    <property type="evidence" value="ECO:0007669"/>
    <property type="project" value="UniProtKB-KW"/>
</dbReference>
<dbReference type="InterPro" id="IPR009875">
    <property type="entry name" value="PilZ_domain"/>
</dbReference>
<evidence type="ECO:0000256" key="10">
    <source>
        <dbReference type="SAM" id="MobiDB-lite"/>
    </source>
</evidence>
<evidence type="ECO:0000313" key="14">
    <source>
        <dbReference type="EMBL" id="PTM60367.1"/>
    </source>
</evidence>
<dbReference type="PANTHER" id="PTHR32089">
    <property type="entry name" value="METHYL-ACCEPTING CHEMOTAXIS PROTEIN MCPB"/>
    <property type="match status" value="1"/>
</dbReference>
<feature type="domain" description="Methyl-accepting transducer" evidence="12">
    <location>
        <begin position="466"/>
        <end position="688"/>
    </location>
</feature>
<dbReference type="GO" id="GO:0006935">
    <property type="term" value="P:chemotaxis"/>
    <property type="evidence" value="ECO:0007669"/>
    <property type="project" value="UniProtKB-KW"/>
</dbReference>
<evidence type="ECO:0000256" key="8">
    <source>
        <dbReference type="ARBA" id="ARBA00029447"/>
    </source>
</evidence>
<feature type="transmembrane region" description="Helical" evidence="11">
    <location>
        <begin position="12"/>
        <end position="35"/>
    </location>
</feature>
<evidence type="ECO:0000256" key="6">
    <source>
        <dbReference type="ARBA" id="ARBA00023136"/>
    </source>
</evidence>
<evidence type="ECO:0000256" key="3">
    <source>
        <dbReference type="ARBA" id="ARBA00022500"/>
    </source>
</evidence>
<dbReference type="Gene3D" id="1.10.287.950">
    <property type="entry name" value="Methyl-accepting chemotaxis protein"/>
    <property type="match status" value="1"/>
</dbReference>
<evidence type="ECO:0000256" key="11">
    <source>
        <dbReference type="SAM" id="Phobius"/>
    </source>
</evidence>